<feature type="domain" description="GH10" evidence="12">
    <location>
        <begin position="378"/>
        <end position="694"/>
    </location>
</feature>
<dbReference type="AlphaFoldDB" id="A0A840CZI1"/>
<dbReference type="GO" id="GO:0031176">
    <property type="term" value="F:endo-1,4-beta-xylanase activity"/>
    <property type="evidence" value="ECO:0007669"/>
    <property type="project" value="UniProtKB-EC"/>
</dbReference>
<keyword evidence="8 10" id="KW-0326">Glycosidase</keyword>
<evidence type="ECO:0000256" key="9">
    <source>
        <dbReference type="ARBA" id="ARBA00023326"/>
    </source>
</evidence>
<dbReference type="SUPFAM" id="SSF51445">
    <property type="entry name" value="(Trans)glycosidases"/>
    <property type="match status" value="1"/>
</dbReference>
<protein>
    <recommendedName>
        <fullName evidence="10">Beta-xylanase</fullName>
        <ecNumber evidence="10">3.2.1.8</ecNumber>
    </recommendedName>
</protein>
<feature type="chain" id="PRO_5033016523" description="Beta-xylanase" evidence="11">
    <location>
        <begin position="23"/>
        <end position="714"/>
    </location>
</feature>
<dbReference type="EC" id="3.2.1.8" evidence="10"/>
<evidence type="ECO:0000256" key="5">
    <source>
        <dbReference type="ARBA" id="ARBA00022737"/>
    </source>
</evidence>
<reference evidence="13" key="1">
    <citation type="submission" date="2020-08" db="EMBL/GenBank/DDBJ databases">
        <title>Genomic Encyclopedia of Type Strains, Phase IV (KMG-IV): sequencing the most valuable type-strain genomes for metagenomic binning, comparative biology and taxonomic classification.</title>
        <authorList>
            <person name="Goeker M."/>
        </authorList>
    </citation>
    <scope>NUCLEOTIDE SEQUENCE [LARGE SCALE GENOMIC DNA]</scope>
    <source>
        <strain evidence="13">DSM 105720</strain>
    </source>
</reference>
<dbReference type="GO" id="GO:0045493">
    <property type="term" value="P:xylan catabolic process"/>
    <property type="evidence" value="ECO:0007669"/>
    <property type="project" value="UniProtKB-KW"/>
</dbReference>
<gene>
    <name evidence="13" type="ORF">GGR06_001310</name>
</gene>
<dbReference type="EMBL" id="JACIER010000004">
    <property type="protein sequence ID" value="MBB4043528.1"/>
    <property type="molecule type" value="Genomic_DNA"/>
</dbReference>
<keyword evidence="4 11" id="KW-0732">Signal</keyword>
<evidence type="ECO:0000256" key="8">
    <source>
        <dbReference type="ARBA" id="ARBA00023295"/>
    </source>
</evidence>
<dbReference type="SMART" id="SM00633">
    <property type="entry name" value="Glyco_10"/>
    <property type="match status" value="1"/>
</dbReference>
<proteinExistence type="inferred from homology"/>
<keyword evidence="5" id="KW-0677">Repeat</keyword>
<dbReference type="PANTHER" id="PTHR31490:SF88">
    <property type="entry name" value="BETA-XYLANASE"/>
    <property type="match status" value="1"/>
</dbReference>
<feature type="signal peptide" evidence="11">
    <location>
        <begin position="1"/>
        <end position="22"/>
    </location>
</feature>
<comment type="similarity">
    <text evidence="2 10">Belongs to the glycosyl hydrolase 10 (cellulase F) family.</text>
</comment>
<evidence type="ECO:0000256" key="7">
    <source>
        <dbReference type="ARBA" id="ARBA00023277"/>
    </source>
</evidence>
<evidence type="ECO:0000256" key="4">
    <source>
        <dbReference type="ARBA" id="ARBA00022729"/>
    </source>
</evidence>
<evidence type="ECO:0000256" key="6">
    <source>
        <dbReference type="ARBA" id="ARBA00022801"/>
    </source>
</evidence>
<dbReference type="RefSeq" id="WP_044161743.1">
    <property type="nucleotide sequence ID" value="NZ_JACIER010000004.1"/>
</dbReference>
<dbReference type="SUPFAM" id="SSF49785">
    <property type="entry name" value="Galactose-binding domain-like"/>
    <property type="match status" value="2"/>
</dbReference>
<keyword evidence="14" id="KW-1185">Reference proteome</keyword>
<sequence length="714" mass="78874">MKRNKIISLAVLVCLSSLGSCYDEKMEWGKPEGQGDVNVSDIPLTLKEKIANYDYIKAYAQKHTPHMLIGLGMGAELYMEDAQFKQVADDNFQLFTTGNAMKHASVVNTKGVLDFTTIDKFFAAIPADMPVYGHNFIWHTQQNATYLNMLIAPTRIGNLIGNSDFEDGKTVWDTWGKGSAAISTNGKGYGDKGYCMEITNSASGNDWDAQSAYTMALEVGKTYTFSAKVKSNVAAGHLQLIVQNSSTYEQEGYKSLDNIGTTWTTWTTTIKITKSVNRLVINSGKVAATYSIDDISFKEYIEPTNLVSNSTFETGAITGWSTWGKGSTAVSASGAGHGGTGYCLALTNTTAGNDWDTQSAYAIPFEKDQTYNISMYVKSSVTGGRLQIIAQHSSSYAQEGYMSKDNIGTEWVKWETSIKITKDVDRIVLNAGKVAGTYYIDDISVTAAEVDVEIEKTPAEKKQILLTDMERWIKGMIDHCKSRVTMWDVLNEPITDNGLLRGVDIVPEEVGNQEFYWGQYIGKEYGLKAFQFARQYGNPNDLLFINEYGLETNPGKLTALIDYVKYIDTSNGSPIVDGIGTQMHVHTSSITRELVDAMFKTLAATGKVIRVTELDVQVGTTTPSVEQLAKQAEVYQMIAESYKENIPEAQQSGITIWSLTDAAKEHEYWLPDDAPNLFDAKYGRKHAYKSFCDGIAGYDVSTDFNGEDWEAGNR</sequence>
<keyword evidence="3" id="KW-0858">Xylan degradation</keyword>
<comment type="catalytic activity">
    <reaction evidence="1 10">
        <text>Endohydrolysis of (1-&gt;4)-beta-D-xylosidic linkages in xylans.</text>
        <dbReference type="EC" id="3.2.1.8"/>
    </reaction>
</comment>
<dbReference type="PROSITE" id="PS51257">
    <property type="entry name" value="PROKAR_LIPOPROTEIN"/>
    <property type="match status" value="1"/>
</dbReference>
<evidence type="ECO:0000313" key="14">
    <source>
        <dbReference type="Proteomes" id="UP000560658"/>
    </source>
</evidence>
<evidence type="ECO:0000259" key="12">
    <source>
        <dbReference type="PROSITE" id="PS51760"/>
    </source>
</evidence>
<evidence type="ECO:0000313" key="13">
    <source>
        <dbReference type="EMBL" id="MBB4043528.1"/>
    </source>
</evidence>
<dbReference type="Pfam" id="PF00331">
    <property type="entry name" value="Glyco_hydro_10"/>
    <property type="match status" value="2"/>
</dbReference>
<dbReference type="Proteomes" id="UP000560658">
    <property type="component" value="Unassembled WGS sequence"/>
</dbReference>
<name>A0A840CZI1_9BACE</name>
<keyword evidence="9 10" id="KW-0624">Polysaccharide degradation</keyword>
<evidence type="ECO:0000256" key="3">
    <source>
        <dbReference type="ARBA" id="ARBA00022651"/>
    </source>
</evidence>
<dbReference type="PANTHER" id="PTHR31490">
    <property type="entry name" value="GLYCOSYL HYDROLASE"/>
    <property type="match status" value="1"/>
</dbReference>
<keyword evidence="7 10" id="KW-0119">Carbohydrate metabolism</keyword>
<dbReference type="InterPro" id="IPR001000">
    <property type="entry name" value="GH10_dom"/>
</dbReference>
<evidence type="ECO:0000256" key="10">
    <source>
        <dbReference type="RuleBase" id="RU361174"/>
    </source>
</evidence>
<dbReference type="InterPro" id="IPR008979">
    <property type="entry name" value="Galactose-bd-like_sf"/>
</dbReference>
<accession>A0A840CZI1</accession>
<evidence type="ECO:0000256" key="1">
    <source>
        <dbReference type="ARBA" id="ARBA00000681"/>
    </source>
</evidence>
<evidence type="ECO:0000256" key="11">
    <source>
        <dbReference type="SAM" id="SignalP"/>
    </source>
</evidence>
<dbReference type="PROSITE" id="PS51760">
    <property type="entry name" value="GH10_2"/>
    <property type="match status" value="1"/>
</dbReference>
<dbReference type="InterPro" id="IPR044846">
    <property type="entry name" value="GH10"/>
</dbReference>
<dbReference type="Gene3D" id="3.20.20.80">
    <property type="entry name" value="Glycosidases"/>
    <property type="match status" value="1"/>
</dbReference>
<dbReference type="Pfam" id="PF02018">
    <property type="entry name" value="CBM_4_9"/>
    <property type="match status" value="2"/>
</dbReference>
<dbReference type="PRINTS" id="PR00134">
    <property type="entry name" value="GLHYDRLASE10"/>
</dbReference>
<keyword evidence="6 10" id="KW-0378">Hydrolase</keyword>
<dbReference type="InterPro" id="IPR003305">
    <property type="entry name" value="CenC_carb-bd"/>
</dbReference>
<dbReference type="Gene3D" id="2.60.120.260">
    <property type="entry name" value="Galactose-binding domain-like"/>
    <property type="match status" value="2"/>
</dbReference>
<dbReference type="InterPro" id="IPR017853">
    <property type="entry name" value="GH"/>
</dbReference>
<evidence type="ECO:0000256" key="2">
    <source>
        <dbReference type="ARBA" id="ARBA00007495"/>
    </source>
</evidence>
<comment type="caution">
    <text evidence="13">The sequence shown here is derived from an EMBL/GenBank/DDBJ whole genome shotgun (WGS) entry which is preliminary data.</text>
</comment>
<organism evidence="13 14">
    <name type="scientific">Bacteroides reticulotermitis</name>
    <dbReference type="NCBI Taxonomy" id="1133319"/>
    <lineage>
        <taxon>Bacteria</taxon>
        <taxon>Pseudomonadati</taxon>
        <taxon>Bacteroidota</taxon>
        <taxon>Bacteroidia</taxon>
        <taxon>Bacteroidales</taxon>
        <taxon>Bacteroidaceae</taxon>
        <taxon>Bacteroides</taxon>
    </lineage>
</organism>